<keyword evidence="2" id="KW-1185">Reference proteome</keyword>
<gene>
    <name evidence="1" type="ORF">RRG08_051119</name>
</gene>
<accession>A0AAE1AI24</accession>
<reference evidence="1" key="1">
    <citation type="journal article" date="2023" name="G3 (Bethesda)">
        <title>A reference genome for the long-term kleptoplast-retaining sea slug Elysia crispata morphotype clarki.</title>
        <authorList>
            <person name="Eastman K.E."/>
            <person name="Pendleton A.L."/>
            <person name="Shaikh M.A."/>
            <person name="Suttiyut T."/>
            <person name="Ogas R."/>
            <person name="Tomko P."/>
            <person name="Gavelis G."/>
            <person name="Widhalm J.R."/>
            <person name="Wisecaver J.H."/>
        </authorList>
    </citation>
    <scope>NUCLEOTIDE SEQUENCE</scope>
    <source>
        <strain evidence="1">ECLA1</strain>
    </source>
</reference>
<sequence length="91" mass="10816">MVIRQFTYRCVHQSGLANHTKIERLLKIKRRQLDQIKLIQLQSWLLVRNKQNLCAPRMFGWTRARPHAALARSRSFTLVTEIYLFEVYASS</sequence>
<evidence type="ECO:0000313" key="2">
    <source>
        <dbReference type="Proteomes" id="UP001283361"/>
    </source>
</evidence>
<dbReference type="Proteomes" id="UP001283361">
    <property type="component" value="Unassembled WGS sequence"/>
</dbReference>
<dbReference type="AlphaFoldDB" id="A0AAE1AI24"/>
<name>A0AAE1AI24_9GAST</name>
<evidence type="ECO:0000313" key="1">
    <source>
        <dbReference type="EMBL" id="KAK3788047.1"/>
    </source>
</evidence>
<comment type="caution">
    <text evidence="1">The sequence shown here is derived from an EMBL/GenBank/DDBJ whole genome shotgun (WGS) entry which is preliminary data.</text>
</comment>
<protein>
    <submittedName>
        <fullName evidence="1">Uncharacterized protein</fullName>
    </submittedName>
</protein>
<proteinExistence type="predicted"/>
<dbReference type="EMBL" id="JAWDGP010001802">
    <property type="protein sequence ID" value="KAK3788047.1"/>
    <property type="molecule type" value="Genomic_DNA"/>
</dbReference>
<organism evidence="1 2">
    <name type="scientific">Elysia crispata</name>
    <name type="common">lettuce slug</name>
    <dbReference type="NCBI Taxonomy" id="231223"/>
    <lineage>
        <taxon>Eukaryota</taxon>
        <taxon>Metazoa</taxon>
        <taxon>Spiralia</taxon>
        <taxon>Lophotrochozoa</taxon>
        <taxon>Mollusca</taxon>
        <taxon>Gastropoda</taxon>
        <taxon>Heterobranchia</taxon>
        <taxon>Euthyneura</taxon>
        <taxon>Panpulmonata</taxon>
        <taxon>Sacoglossa</taxon>
        <taxon>Placobranchoidea</taxon>
        <taxon>Plakobranchidae</taxon>
        <taxon>Elysia</taxon>
    </lineage>
</organism>